<dbReference type="InterPro" id="IPR042001">
    <property type="entry name" value="Sortase_F"/>
</dbReference>
<dbReference type="InterPro" id="IPR023365">
    <property type="entry name" value="Sortase_dom-sf"/>
</dbReference>
<evidence type="ECO:0000313" key="3">
    <source>
        <dbReference type="Proteomes" id="UP000621266"/>
    </source>
</evidence>
<protein>
    <submittedName>
        <fullName evidence="2">Class F sortase</fullName>
    </submittedName>
</protein>
<comment type="caution">
    <text evidence="2">The sequence shown here is derived from an EMBL/GenBank/DDBJ whole genome shotgun (WGS) entry which is preliminary data.</text>
</comment>
<proteinExistence type="predicted"/>
<evidence type="ECO:0000256" key="1">
    <source>
        <dbReference type="ARBA" id="ARBA00022801"/>
    </source>
</evidence>
<organism evidence="2 3">
    <name type="scientific">Streptomyces lycii</name>
    <dbReference type="NCBI Taxonomy" id="2654337"/>
    <lineage>
        <taxon>Bacteria</taxon>
        <taxon>Bacillati</taxon>
        <taxon>Actinomycetota</taxon>
        <taxon>Actinomycetes</taxon>
        <taxon>Kitasatosporales</taxon>
        <taxon>Streptomycetaceae</taxon>
        <taxon>Streptomyces</taxon>
    </lineage>
</organism>
<dbReference type="RefSeq" id="WP_156205855.1">
    <property type="nucleotide sequence ID" value="NZ_WHPN01000255.1"/>
</dbReference>
<dbReference type="SUPFAM" id="SSF63817">
    <property type="entry name" value="Sortase"/>
    <property type="match status" value="1"/>
</dbReference>
<keyword evidence="3" id="KW-1185">Reference proteome</keyword>
<evidence type="ECO:0000313" key="2">
    <source>
        <dbReference type="EMBL" id="KAF4408964.1"/>
    </source>
</evidence>
<keyword evidence="1" id="KW-0378">Hydrolase</keyword>
<dbReference type="InterPro" id="IPR005754">
    <property type="entry name" value="Sortase"/>
</dbReference>
<gene>
    <name evidence="2" type="ORF">GCU69_11390</name>
</gene>
<dbReference type="EMBL" id="WHPN01000255">
    <property type="protein sequence ID" value="KAF4408964.1"/>
    <property type="molecule type" value="Genomic_DNA"/>
</dbReference>
<sequence>MAASDRRRRGAFRPERRHGTGRWGLLALLLLVAVALLRDGTHAAFGPPQPVAAQSVMDGAPRVRAAEPLPPSPPEGVRIPAVGVAAPLVPLGLAGGGRIETPPPDEPNLAGWYEGAVTPGERGTAVLVGQVDAASGPAVFHGLGALEKGLRVHVVRRDGRTAVFEVYGVEVFTGGSFPARRVYGSTGFPELRVLTCGGRYGEHTGYTGEVVVFARMTEVRP</sequence>
<dbReference type="NCBIfam" id="NF033748">
    <property type="entry name" value="class_F_sortase"/>
    <property type="match status" value="1"/>
</dbReference>
<name>A0ABQ7FMX1_9ACTN</name>
<accession>A0ABQ7FMX1</accession>
<reference evidence="2 3" key="1">
    <citation type="submission" date="2019-10" db="EMBL/GenBank/DDBJ databases">
        <title>Streptomyces tenebrisbrunneis sp.nov., an endogenous actinomycete isolated from of Lycium ruthenicum.</title>
        <authorList>
            <person name="Ma L."/>
        </authorList>
    </citation>
    <scope>NUCLEOTIDE SEQUENCE [LARGE SCALE GENOMIC DNA]</scope>
    <source>
        <strain evidence="2 3">TRM 66187</strain>
    </source>
</reference>
<dbReference type="Proteomes" id="UP000621266">
    <property type="component" value="Unassembled WGS sequence"/>
</dbReference>
<dbReference type="Gene3D" id="2.40.260.10">
    <property type="entry name" value="Sortase"/>
    <property type="match status" value="1"/>
</dbReference>
<dbReference type="CDD" id="cd05829">
    <property type="entry name" value="Sortase_F"/>
    <property type="match status" value="1"/>
</dbReference>
<dbReference type="Pfam" id="PF04203">
    <property type="entry name" value="Sortase"/>
    <property type="match status" value="1"/>
</dbReference>